<accession>A0ABW3UNU9</accession>
<protein>
    <submittedName>
        <fullName evidence="2">HNH endonuclease</fullName>
    </submittedName>
</protein>
<name>A0ABW3UNU9_9BACL</name>
<proteinExistence type="predicted"/>
<organism evidence="2 3">
    <name type="scientific">Paenibacillus vulneris</name>
    <dbReference type="NCBI Taxonomy" id="1133364"/>
    <lineage>
        <taxon>Bacteria</taxon>
        <taxon>Bacillati</taxon>
        <taxon>Bacillota</taxon>
        <taxon>Bacilli</taxon>
        <taxon>Bacillales</taxon>
        <taxon>Paenibacillaceae</taxon>
        <taxon>Paenibacillus</taxon>
    </lineage>
</organism>
<comment type="caution">
    <text evidence="2">The sequence shown here is derived from an EMBL/GenBank/DDBJ whole genome shotgun (WGS) entry which is preliminary data.</text>
</comment>
<evidence type="ECO:0000313" key="2">
    <source>
        <dbReference type="EMBL" id="MFD1222067.1"/>
    </source>
</evidence>
<reference evidence="3" key="1">
    <citation type="journal article" date="2019" name="Int. J. Syst. Evol. Microbiol.">
        <title>The Global Catalogue of Microorganisms (GCM) 10K type strain sequencing project: providing services to taxonomists for standard genome sequencing and annotation.</title>
        <authorList>
            <consortium name="The Broad Institute Genomics Platform"/>
            <consortium name="The Broad Institute Genome Sequencing Center for Infectious Disease"/>
            <person name="Wu L."/>
            <person name="Ma J."/>
        </authorList>
    </citation>
    <scope>NUCLEOTIDE SEQUENCE [LARGE SCALE GENOMIC DNA]</scope>
    <source>
        <strain evidence="3">CCUG 53270</strain>
    </source>
</reference>
<evidence type="ECO:0000313" key="3">
    <source>
        <dbReference type="Proteomes" id="UP001597180"/>
    </source>
</evidence>
<dbReference type="Pfam" id="PF13391">
    <property type="entry name" value="HNH_2"/>
    <property type="match status" value="1"/>
</dbReference>
<evidence type="ECO:0000259" key="1">
    <source>
        <dbReference type="Pfam" id="PF13391"/>
    </source>
</evidence>
<keyword evidence="2" id="KW-0378">Hydrolase</keyword>
<sequence length="270" mass="31831">MLIKSHDQLVDNIFTFNEYFFSEFEYYSERLGSGNCFVVFIDKYIKTSFAPSRFIGYINNSKELHNKNIKKNGGETNKAIRRLIGNERPDKEWDRLYVEFCLGRGVKPQKRDSKERKFWVFEISRNDEYVFEDLDGNEHTVPISTEKESSTLIRVGQNRFRLDLINYWRGCSVTGSKSIQFLRASHIKPWRKSDNKERLDHFNGFLLTPNLDVLFNDGYITFSDQGNIIISSLLNDDDIRIFGLNPDMCVKLNKSHLPYLKHHNEIEFKN</sequence>
<feature type="domain" description="HNH nuclease" evidence="1">
    <location>
        <begin position="171"/>
        <end position="222"/>
    </location>
</feature>
<dbReference type="EMBL" id="JBHTLU010000021">
    <property type="protein sequence ID" value="MFD1222067.1"/>
    <property type="molecule type" value="Genomic_DNA"/>
</dbReference>
<dbReference type="InterPro" id="IPR003615">
    <property type="entry name" value="HNH_nuc"/>
</dbReference>
<keyword evidence="2" id="KW-0540">Nuclease</keyword>
<dbReference type="GO" id="GO:0004519">
    <property type="term" value="F:endonuclease activity"/>
    <property type="evidence" value="ECO:0007669"/>
    <property type="project" value="UniProtKB-KW"/>
</dbReference>
<keyword evidence="2" id="KW-0255">Endonuclease</keyword>
<keyword evidence="3" id="KW-1185">Reference proteome</keyword>
<dbReference type="RefSeq" id="WP_345592403.1">
    <property type="nucleotide sequence ID" value="NZ_BAABJG010000031.1"/>
</dbReference>
<gene>
    <name evidence="2" type="ORF">ACFQ4B_18255</name>
</gene>
<dbReference type="Proteomes" id="UP001597180">
    <property type="component" value="Unassembled WGS sequence"/>
</dbReference>